<keyword evidence="1" id="KW-1133">Transmembrane helix</keyword>
<protein>
    <recommendedName>
        <fullName evidence="3">Peptidase S54 rhomboid domain-containing protein</fullName>
    </recommendedName>
</protein>
<proteinExistence type="predicted"/>
<evidence type="ECO:0000313" key="2">
    <source>
        <dbReference type="EMBL" id="CAE0841118.1"/>
    </source>
</evidence>
<reference evidence="2" key="1">
    <citation type="submission" date="2021-01" db="EMBL/GenBank/DDBJ databases">
        <authorList>
            <person name="Corre E."/>
            <person name="Pelletier E."/>
            <person name="Niang G."/>
            <person name="Scheremetjew M."/>
            <person name="Finn R."/>
            <person name="Kale V."/>
            <person name="Holt S."/>
            <person name="Cochrane G."/>
            <person name="Meng A."/>
            <person name="Brown T."/>
            <person name="Cohen L."/>
        </authorList>
    </citation>
    <scope>NUCLEOTIDE SEQUENCE</scope>
    <source>
        <strain evidence="2">CCMP1594</strain>
    </source>
</reference>
<name>A0A7S4LNZ9_9EUGL</name>
<keyword evidence="1" id="KW-0472">Membrane</keyword>
<accession>A0A7S4LNZ9</accession>
<dbReference type="AlphaFoldDB" id="A0A7S4LNZ9"/>
<evidence type="ECO:0000256" key="1">
    <source>
        <dbReference type="SAM" id="Phobius"/>
    </source>
</evidence>
<dbReference type="EMBL" id="HBJA01149996">
    <property type="protein sequence ID" value="CAE0841118.1"/>
    <property type="molecule type" value="Transcribed_RNA"/>
</dbReference>
<evidence type="ECO:0008006" key="3">
    <source>
        <dbReference type="Google" id="ProtNLM"/>
    </source>
</evidence>
<feature type="transmembrane region" description="Helical" evidence="1">
    <location>
        <begin position="6"/>
        <end position="24"/>
    </location>
</feature>
<gene>
    <name evidence="2" type="ORF">EGYM00163_LOCUS51593</name>
</gene>
<organism evidence="2">
    <name type="scientific">Eutreptiella gymnastica</name>
    <dbReference type="NCBI Taxonomy" id="73025"/>
    <lineage>
        <taxon>Eukaryota</taxon>
        <taxon>Discoba</taxon>
        <taxon>Euglenozoa</taxon>
        <taxon>Euglenida</taxon>
        <taxon>Spirocuta</taxon>
        <taxon>Euglenophyceae</taxon>
        <taxon>Eutreptiales</taxon>
        <taxon>Eutreptiaceae</taxon>
        <taxon>Eutreptiella</taxon>
    </lineage>
</organism>
<keyword evidence="1" id="KW-0812">Transmembrane</keyword>
<sequence>MGYGVALMFVCPAGGIYFFGNSWIRPGMLKSNKPQFMRDVFTMGYRSKYPNPATYVASINFWDYMRNGLAQLVLLGSLTRPHALGTPLSFGIMFAGGTCGAFQWMLQRQYKPPKGACKWDRACFASASTAALAAASFAYPHLAVVGVQRIPLVAFSAAWVVEAMSEEVAMYQGSGSDEVHGTVRQQGLLGGILLGLSTAVFLRSHSSGMALVNQLKMAPK</sequence>